<keyword evidence="3" id="KW-0862">Zinc</keyword>
<dbReference type="CDD" id="cd05992">
    <property type="entry name" value="PB1"/>
    <property type="match status" value="1"/>
</dbReference>
<dbReference type="InterPro" id="IPR053793">
    <property type="entry name" value="PB1-like"/>
</dbReference>
<evidence type="ECO:0000313" key="10">
    <source>
        <dbReference type="Proteomes" id="UP000193642"/>
    </source>
</evidence>
<dbReference type="PROSITE" id="PS50135">
    <property type="entry name" value="ZF_ZZ_2"/>
    <property type="match status" value="1"/>
</dbReference>
<dbReference type="AlphaFoldDB" id="A0A1Y2BU02"/>
<evidence type="ECO:0008006" key="11">
    <source>
        <dbReference type="Google" id="ProtNLM"/>
    </source>
</evidence>
<dbReference type="CDD" id="cd02249">
    <property type="entry name" value="ZZ"/>
    <property type="match status" value="1"/>
</dbReference>
<dbReference type="GO" id="GO:0008270">
    <property type="term" value="F:zinc ion binding"/>
    <property type="evidence" value="ECO:0007669"/>
    <property type="project" value="UniProtKB-KW"/>
</dbReference>
<dbReference type="PANTHER" id="PTHR20930:SF0">
    <property type="entry name" value="PROTEIN ILRUN"/>
    <property type="match status" value="1"/>
</dbReference>
<evidence type="ECO:0000256" key="5">
    <source>
        <dbReference type="SAM" id="MobiDB-lite"/>
    </source>
</evidence>
<name>A0A1Y2BU02_9FUNG</name>
<feature type="region of interest" description="Disordered" evidence="5">
    <location>
        <begin position="207"/>
        <end position="239"/>
    </location>
</feature>
<evidence type="ECO:0000256" key="4">
    <source>
        <dbReference type="PROSITE-ProRule" id="PRU00228"/>
    </source>
</evidence>
<keyword evidence="10" id="KW-1185">Reference proteome</keyword>
<dbReference type="PANTHER" id="PTHR20930">
    <property type="entry name" value="OVARIAN CARCINOMA ANTIGEN CA125-RELATED"/>
    <property type="match status" value="1"/>
</dbReference>
<reference evidence="9 10" key="1">
    <citation type="submission" date="2016-07" db="EMBL/GenBank/DDBJ databases">
        <title>Pervasive Adenine N6-methylation of Active Genes in Fungi.</title>
        <authorList>
            <consortium name="DOE Joint Genome Institute"/>
            <person name="Mondo S.J."/>
            <person name="Dannebaum R.O."/>
            <person name="Kuo R.C."/>
            <person name="Labutti K."/>
            <person name="Haridas S."/>
            <person name="Kuo A."/>
            <person name="Salamov A."/>
            <person name="Ahrendt S.R."/>
            <person name="Lipzen A."/>
            <person name="Sullivan W."/>
            <person name="Andreopoulos W.B."/>
            <person name="Clum A."/>
            <person name="Lindquist E."/>
            <person name="Daum C."/>
            <person name="Ramamoorthy G.K."/>
            <person name="Gryganskyi A."/>
            <person name="Culley D."/>
            <person name="Magnuson J.K."/>
            <person name="James T.Y."/>
            <person name="O'Malley M.A."/>
            <person name="Stajich J.E."/>
            <person name="Spatafora J.W."/>
            <person name="Visel A."/>
            <person name="Grigoriev I.V."/>
        </authorList>
    </citation>
    <scope>NUCLEOTIDE SEQUENCE [LARGE SCALE GENOMIC DNA]</scope>
    <source>
        <strain evidence="9 10">JEL800</strain>
    </source>
</reference>
<evidence type="ECO:0000256" key="3">
    <source>
        <dbReference type="ARBA" id="ARBA00022833"/>
    </source>
</evidence>
<evidence type="ECO:0000259" key="6">
    <source>
        <dbReference type="PROSITE" id="PS50030"/>
    </source>
</evidence>
<keyword evidence="2 4" id="KW-0863">Zinc-finger</keyword>
<sequence length="863" mass="92784">MSSIRSSSMSANGWEDIVRVKVEHVGTVRQIVFDEAEVPWTLFASKVKEVFRIPTATSISAFYIDEDGDSIQIDSDVEIQYLLKLPRVPKLSIIVTPLAEESTTSSLAANVEDLNITAEESATGAEEPVLNPFQDIPQSTLPRYVTVDRTNTELSHVPTVSVQETQVSPTPVRVEYPTLDGLDGQSAISMHDVESVAPSLEFASPASNAQIPGSFPASAEEPASAPEASTPAQETEEQPKTLVIDLSEIIEMISKLVERVTQDPEFMNSAVRTLHEFAASSQSHFEDLMRMFNEMLAKSFPQQHRPSGSQSQENPPRYSVVFDRNTISAAKKPFIIRFNNEPNTGSSSSSSPAESNTRSGSFNIRFDPPSTSEQSGSTPSMWQTPIHFCTGITDECKHLHNPNASYTAKEGLHRAKNTLKEQARSAKEQAQAGAQAAASAAATHAHAAASVAAAQAHAAASFAASHASKAAEAAAVAGSKGAKEVGEHLASAAKAAFEASKQAASSAASSAATGASSAASATASASSAAASGANRAAGEVGEHLVNTLKAVVGTVGGVLKAVSSSTSLRAQESAGSPPGSAPRWKYTTCDVCGSKGFTGPRYKCKTCRDYDICGVCYYTSRENEIGVSPENSGGHSSSHEFTRIDHPNDGNRVEIERQVNQVMEMGLLGSRERIEELVVHFGGDLDRVVEVLMDEDFDDEVSAVERIVCHTPEDLVEEPQPQQDEEVTRQMSHSPEPDDDDDQDRTVCIKVEHAGFVRQLVLEKSEAFAVSWAAFSEKVWWFQRVSKGLFHSLVTQFRSRRSSASLRMSRLLQATETWTATQSSSTRILISNTSSVCAQFQSSQSLPKNPRVLQLQSVLLLGS</sequence>
<feature type="region of interest" description="Disordered" evidence="5">
    <location>
        <begin position="628"/>
        <end position="648"/>
    </location>
</feature>
<dbReference type="STRING" id="329046.A0A1Y2BU02"/>
<feature type="domain" description="PB1" evidence="8">
    <location>
        <begin position="17"/>
        <end position="96"/>
    </location>
</feature>
<dbReference type="InterPro" id="IPR043145">
    <property type="entry name" value="Znf_ZZ_sf"/>
</dbReference>
<dbReference type="InterPro" id="IPR000433">
    <property type="entry name" value="Znf_ZZ"/>
</dbReference>
<dbReference type="Pfam" id="PF00569">
    <property type="entry name" value="ZZ"/>
    <property type="match status" value="1"/>
</dbReference>
<evidence type="ECO:0000313" key="9">
    <source>
        <dbReference type="EMBL" id="ORY38164.1"/>
    </source>
</evidence>
<feature type="region of interest" description="Disordered" evidence="5">
    <location>
        <begin position="711"/>
        <end position="744"/>
    </location>
</feature>
<evidence type="ECO:0000256" key="1">
    <source>
        <dbReference type="ARBA" id="ARBA00022723"/>
    </source>
</evidence>
<dbReference type="PROSITE" id="PS51745">
    <property type="entry name" value="PB1"/>
    <property type="match status" value="1"/>
</dbReference>
<gene>
    <name evidence="9" type="ORF">BCR33DRAFT_720875</name>
</gene>
<comment type="caution">
    <text evidence="9">The sequence shown here is derived from an EMBL/GenBank/DDBJ whole genome shotgun (WGS) entry which is preliminary data.</text>
</comment>
<feature type="domain" description="UBA" evidence="6">
    <location>
        <begin position="654"/>
        <end position="695"/>
    </location>
</feature>
<feature type="compositionally biased region" description="Basic and acidic residues" evidence="5">
    <location>
        <begin position="637"/>
        <end position="648"/>
    </location>
</feature>
<evidence type="ECO:0000259" key="8">
    <source>
        <dbReference type="PROSITE" id="PS51745"/>
    </source>
</evidence>
<dbReference type="PROSITE" id="PS50030">
    <property type="entry name" value="UBA"/>
    <property type="match status" value="1"/>
</dbReference>
<keyword evidence="1" id="KW-0479">Metal-binding</keyword>
<organism evidence="9 10">
    <name type="scientific">Rhizoclosmatium globosum</name>
    <dbReference type="NCBI Taxonomy" id="329046"/>
    <lineage>
        <taxon>Eukaryota</taxon>
        <taxon>Fungi</taxon>
        <taxon>Fungi incertae sedis</taxon>
        <taxon>Chytridiomycota</taxon>
        <taxon>Chytridiomycota incertae sedis</taxon>
        <taxon>Chytridiomycetes</taxon>
        <taxon>Chytridiales</taxon>
        <taxon>Chytriomycetaceae</taxon>
        <taxon>Rhizoclosmatium</taxon>
    </lineage>
</organism>
<accession>A0A1Y2BU02</accession>
<dbReference type="Gene3D" id="3.30.60.90">
    <property type="match status" value="1"/>
</dbReference>
<protein>
    <recommendedName>
        <fullName evidence="11">ZZ-type domain-containing protein</fullName>
    </recommendedName>
</protein>
<dbReference type="SUPFAM" id="SSF54277">
    <property type="entry name" value="CAD &amp; PB1 domains"/>
    <property type="match status" value="1"/>
</dbReference>
<dbReference type="SUPFAM" id="SSF57850">
    <property type="entry name" value="RING/U-box"/>
    <property type="match status" value="1"/>
</dbReference>
<dbReference type="Gene3D" id="3.10.20.90">
    <property type="entry name" value="Phosphatidylinositol 3-kinase Catalytic Subunit, Chain A, domain 1"/>
    <property type="match status" value="1"/>
</dbReference>
<feature type="region of interest" description="Disordered" evidence="5">
    <location>
        <begin position="338"/>
        <end position="381"/>
    </location>
</feature>
<dbReference type="Pfam" id="PF00564">
    <property type="entry name" value="PB1"/>
    <property type="match status" value="1"/>
</dbReference>
<feature type="domain" description="ZZ-type" evidence="7">
    <location>
        <begin position="584"/>
        <end position="649"/>
    </location>
</feature>
<dbReference type="SMART" id="SM00291">
    <property type="entry name" value="ZnF_ZZ"/>
    <property type="match status" value="1"/>
</dbReference>
<dbReference type="EMBL" id="MCGO01000045">
    <property type="protein sequence ID" value="ORY38164.1"/>
    <property type="molecule type" value="Genomic_DNA"/>
</dbReference>
<dbReference type="InterPro" id="IPR015940">
    <property type="entry name" value="UBA"/>
</dbReference>
<proteinExistence type="predicted"/>
<feature type="compositionally biased region" description="Polar residues" evidence="5">
    <location>
        <begin position="369"/>
        <end position="381"/>
    </location>
</feature>
<evidence type="ECO:0000259" key="7">
    <source>
        <dbReference type="PROSITE" id="PS50135"/>
    </source>
</evidence>
<evidence type="ECO:0000256" key="2">
    <source>
        <dbReference type="ARBA" id="ARBA00022771"/>
    </source>
</evidence>
<dbReference type="Proteomes" id="UP000193642">
    <property type="component" value="Unassembled WGS sequence"/>
</dbReference>
<dbReference type="PROSITE" id="PS01357">
    <property type="entry name" value="ZF_ZZ_1"/>
    <property type="match status" value="1"/>
</dbReference>
<feature type="compositionally biased region" description="Polar residues" evidence="5">
    <location>
        <begin position="352"/>
        <end position="362"/>
    </location>
</feature>
<dbReference type="InterPro" id="IPR000270">
    <property type="entry name" value="PB1_dom"/>
</dbReference>
<feature type="compositionally biased region" description="Low complexity" evidence="5">
    <location>
        <begin position="214"/>
        <end position="233"/>
    </location>
</feature>
<dbReference type="OrthoDB" id="2119010at2759"/>